<organism evidence="2 3">
    <name type="scientific">Romanomermis culicivorax</name>
    <name type="common">Nematode worm</name>
    <dbReference type="NCBI Taxonomy" id="13658"/>
    <lineage>
        <taxon>Eukaryota</taxon>
        <taxon>Metazoa</taxon>
        <taxon>Ecdysozoa</taxon>
        <taxon>Nematoda</taxon>
        <taxon>Enoplea</taxon>
        <taxon>Dorylaimia</taxon>
        <taxon>Mermithida</taxon>
        <taxon>Mermithoidea</taxon>
        <taxon>Mermithidae</taxon>
        <taxon>Romanomermis</taxon>
    </lineage>
</organism>
<dbReference type="AlphaFoldDB" id="A0A915JTN6"/>
<dbReference type="Proteomes" id="UP000887565">
    <property type="component" value="Unplaced"/>
</dbReference>
<reference evidence="3" key="1">
    <citation type="submission" date="2022-11" db="UniProtKB">
        <authorList>
            <consortium name="WormBaseParasite"/>
        </authorList>
    </citation>
    <scope>IDENTIFICATION</scope>
</reference>
<proteinExistence type="predicted"/>
<protein>
    <submittedName>
        <fullName evidence="3">Uncharacterized protein</fullName>
    </submittedName>
</protein>
<dbReference type="WBParaSite" id="nRc.2.0.1.t29715-RA">
    <property type="protein sequence ID" value="nRc.2.0.1.t29715-RA"/>
    <property type="gene ID" value="nRc.2.0.1.g29715"/>
</dbReference>
<evidence type="ECO:0000313" key="3">
    <source>
        <dbReference type="WBParaSite" id="nRc.2.0.1.t29715-RA"/>
    </source>
</evidence>
<keyword evidence="2" id="KW-1185">Reference proteome</keyword>
<accession>A0A915JTN6</accession>
<feature type="region of interest" description="Disordered" evidence="1">
    <location>
        <begin position="110"/>
        <end position="131"/>
    </location>
</feature>
<evidence type="ECO:0000313" key="2">
    <source>
        <dbReference type="Proteomes" id="UP000887565"/>
    </source>
</evidence>
<sequence length="131" mass="13938">MQSQTCAYTSGIASTMAAAGMGAPDPSAFTRLAGLTPAALTGRFSAAAAASSRNPYTFAYENFKSSPHTSGLGHHSAPYNQLIRLDDIRNYAGHQAQAAAAAASAEHFGMLMKQQQQQQQQQQRDPRESAY</sequence>
<name>A0A915JTN6_ROMCU</name>
<evidence type="ECO:0000256" key="1">
    <source>
        <dbReference type="SAM" id="MobiDB-lite"/>
    </source>
</evidence>
<feature type="compositionally biased region" description="Low complexity" evidence="1">
    <location>
        <begin position="114"/>
        <end position="123"/>
    </location>
</feature>